<name>A0ABW0TB05_9HYPH</name>
<dbReference type="RefSeq" id="WP_223020695.1">
    <property type="nucleotide sequence ID" value="NZ_CP078143.1"/>
</dbReference>
<accession>A0ABW0TB05</accession>
<sequence>MAAQALAAVLPELSSAIRTVRLRVPKNFEVQTGGEGRAFTYDRGRKGLPFVNCPYRETASDLLTVVHEFSHALQIVASGRSTMPPVARELCAFLGERLFLSWLRENQPSLLPLIESAWVSHNSNYFGNDLRSLVSAQECGSEVYDYGWNYPIARLLAQAILQEWTDKKIASLFKSGAKAPSLLADFLDRPSILPQRYVLPALDDTGGTVANLYRQIGGLVMLDLQDTVARVSDEAIGSRYDCLFECMRGRCVFLALDRHQTPLGYVLWQRGQEGEPVHFEHRVACIQRLPDLLTSFENHCPQVAADFRRAEPGRIAVEALP</sequence>
<reference evidence="2" key="1">
    <citation type="journal article" date="2019" name="Int. J. Syst. Evol. Microbiol.">
        <title>The Global Catalogue of Microorganisms (GCM) 10K type strain sequencing project: providing services to taxonomists for standard genome sequencing and annotation.</title>
        <authorList>
            <consortium name="The Broad Institute Genomics Platform"/>
            <consortium name="The Broad Institute Genome Sequencing Center for Infectious Disease"/>
            <person name="Wu L."/>
            <person name="Ma J."/>
        </authorList>
    </citation>
    <scope>NUCLEOTIDE SEQUENCE [LARGE SCALE GENOMIC DNA]</scope>
    <source>
        <strain evidence="2">JCM 3366</strain>
    </source>
</reference>
<dbReference type="Proteomes" id="UP001596107">
    <property type="component" value="Unassembled WGS sequence"/>
</dbReference>
<protein>
    <submittedName>
        <fullName evidence="1">Uncharacterized protein</fullName>
    </submittedName>
</protein>
<evidence type="ECO:0000313" key="2">
    <source>
        <dbReference type="Proteomes" id="UP001596107"/>
    </source>
</evidence>
<dbReference type="EMBL" id="JBHSNB010000002">
    <property type="protein sequence ID" value="MFC5586089.1"/>
    <property type="molecule type" value="Genomic_DNA"/>
</dbReference>
<keyword evidence="2" id="KW-1185">Reference proteome</keyword>
<evidence type="ECO:0000313" key="1">
    <source>
        <dbReference type="EMBL" id="MFC5586089.1"/>
    </source>
</evidence>
<proteinExistence type="predicted"/>
<comment type="caution">
    <text evidence="1">The sequence shown here is derived from an EMBL/GenBank/DDBJ whole genome shotgun (WGS) entry which is preliminary data.</text>
</comment>
<gene>
    <name evidence="1" type="ORF">ACFPOD_13305</name>
</gene>
<organism evidence="1 2">
    <name type="scientific">Nitratireductor kimnyeongensis</name>
    <dbReference type="NCBI Taxonomy" id="430679"/>
    <lineage>
        <taxon>Bacteria</taxon>
        <taxon>Pseudomonadati</taxon>
        <taxon>Pseudomonadota</taxon>
        <taxon>Alphaproteobacteria</taxon>
        <taxon>Hyphomicrobiales</taxon>
        <taxon>Phyllobacteriaceae</taxon>
        <taxon>Nitratireductor</taxon>
    </lineage>
</organism>